<accession>A0ABQ5MG43</accession>
<dbReference type="Proteomes" id="UP001143543">
    <property type="component" value="Unassembled WGS sequence"/>
</dbReference>
<dbReference type="PROSITE" id="PS51257">
    <property type="entry name" value="PROKAR_LIPOPROTEIN"/>
    <property type="match status" value="1"/>
</dbReference>
<dbReference type="RefSeq" id="WP_281764018.1">
    <property type="nucleotide sequence ID" value="NZ_BRVO01000001.1"/>
</dbReference>
<evidence type="ECO:0000313" key="3">
    <source>
        <dbReference type="Proteomes" id="UP001143543"/>
    </source>
</evidence>
<dbReference type="EMBL" id="BRVO01000001">
    <property type="protein sequence ID" value="GLB48373.1"/>
    <property type="molecule type" value="Genomic_DNA"/>
</dbReference>
<evidence type="ECO:0000256" key="1">
    <source>
        <dbReference type="SAM" id="SignalP"/>
    </source>
</evidence>
<comment type="caution">
    <text evidence="2">The sequence shown here is derived from an EMBL/GenBank/DDBJ whole genome shotgun (WGS) entry which is preliminary data.</text>
</comment>
<sequence length="165" mass="19138">MKTRIFILAALLTSLVSCNAQEKKDSRTNEPLTADAITKQEIPKGNWKVNKQFDENGNLVQYDSIYTYGFSTENGDTLPLKTGKDVMKSFHQYFGNTQMPQDFMNHFFSDSLNVGENAFDENFFNNRMFSDDFQEQLQKMDSIRNAFMQQYQQQLSSPEHTPQKT</sequence>
<name>A0ABQ5MG43_9FLAO</name>
<proteinExistence type="predicted"/>
<reference evidence="2" key="1">
    <citation type="submission" date="2022-07" db="EMBL/GenBank/DDBJ databases">
        <title>Taxonomy of Novel Oxalotrophic and Methylotrophic Bacteria.</title>
        <authorList>
            <person name="Sahin N."/>
            <person name="Tani A."/>
        </authorList>
    </citation>
    <scope>NUCLEOTIDE SEQUENCE</scope>
    <source>
        <strain evidence="2">Y10</strain>
    </source>
</reference>
<gene>
    <name evidence="2" type="ORF">Y10_07410</name>
</gene>
<organism evidence="2 3">
    <name type="scientific">Neptunitalea lumnitzerae</name>
    <dbReference type="NCBI Taxonomy" id="2965509"/>
    <lineage>
        <taxon>Bacteria</taxon>
        <taxon>Pseudomonadati</taxon>
        <taxon>Bacteroidota</taxon>
        <taxon>Flavobacteriia</taxon>
        <taxon>Flavobacteriales</taxon>
        <taxon>Flavobacteriaceae</taxon>
        <taxon>Neptunitalea</taxon>
    </lineage>
</organism>
<keyword evidence="3" id="KW-1185">Reference proteome</keyword>
<keyword evidence="1" id="KW-0732">Signal</keyword>
<feature type="chain" id="PRO_5046339355" evidence="1">
    <location>
        <begin position="21"/>
        <end position="165"/>
    </location>
</feature>
<feature type="signal peptide" evidence="1">
    <location>
        <begin position="1"/>
        <end position="20"/>
    </location>
</feature>
<evidence type="ECO:0000313" key="2">
    <source>
        <dbReference type="EMBL" id="GLB48373.1"/>
    </source>
</evidence>
<protein>
    <submittedName>
        <fullName evidence="2">Uncharacterized protein</fullName>
    </submittedName>
</protein>